<accession>A0AAD1MIC5</accession>
<keyword evidence="4" id="KW-1185">Reference proteome</keyword>
<evidence type="ECO:0000259" key="2">
    <source>
        <dbReference type="Pfam" id="PF01326"/>
    </source>
</evidence>
<dbReference type="AlphaFoldDB" id="A0AAD1MIC5"/>
<dbReference type="EMBL" id="AP022564">
    <property type="protein sequence ID" value="BBX22904.1"/>
    <property type="molecule type" value="Genomic_DNA"/>
</dbReference>
<dbReference type="GO" id="GO:0005524">
    <property type="term" value="F:ATP binding"/>
    <property type="evidence" value="ECO:0007669"/>
    <property type="project" value="InterPro"/>
</dbReference>
<gene>
    <name evidence="3" type="ORF">MTER_23150</name>
</gene>
<dbReference type="PANTHER" id="PTHR43615:SF1">
    <property type="entry name" value="PPDK_N DOMAIN-CONTAINING PROTEIN"/>
    <property type="match status" value="1"/>
</dbReference>
<evidence type="ECO:0000259" key="1">
    <source>
        <dbReference type="Pfam" id="PF00391"/>
    </source>
</evidence>
<sequence>MDRAITPGQMNTPIIKALADIRAADAGFSGGKGANLGELLAAGLSVPDGFVIGVAAYQEAVAAGLPVTPSDEVRDAIVASYRALGPDVAVAVRSSALAEDGATASHAGIYETALNVTGVEQLLDAVRDCWTSTSSPRARQYGRTRGLGSAESGMGVVVQRQICASCAGVAFTIDPLTGCRDRLVLESVQGLGQAVVSGMVTPDRVVVDKNSLEILTIERGQWNMVQLSLSENQIREIAQDALAIERWYGRPQDIEWALDGQGKIWILQARPVTTFDALQARAKAVEFYDPPRPPGSRWTRVNIGEALPGVPTPLTWSMWSAGLTMAQRESQIRLGVVSRREDGRVPLLTLARGWPVLSVDLLLSQVAQVPGVDPKAFSEQLLGAADDVDAAPLGARVATALRMTARAPIALGMLSRRLGRVSAISRRAWQREVPAPAVDPLALLAGAAARFGETLAVHTMQTYLCQSLYQAVERFAGSRVIDLLSGDGDLPEVHLARDLWLLAGGRISLEHFISEHGFHGPDEGEIASASWRQDPEPVLHAAQAWVDGDRLRDRVAALEARRDERRRAEAELCASVPRPCRRAVARLIAMARRALVGREIGKAAFLQDLDVARHAVAFLGGDAVWHTLGELQSNVHLTSADITARQRIRSQYATLEPPLSFAGNPGEQSCGTVEGVPSIITGVGASPGRARGRARVVTEPASAVVLGADEVLIAHTTDPSWVMTFMTVAGMAIDVGGTLSHAAIIARELGIPCVIGTGNGTRAIPDGALVEIDGSQGTVRILGAPTTDRPGSA</sequence>
<dbReference type="InterPro" id="IPR002192">
    <property type="entry name" value="PPDK_AMP/ATP-bd"/>
</dbReference>
<dbReference type="Gene3D" id="3.50.30.10">
    <property type="entry name" value="Phosphohistidine domain"/>
    <property type="match status" value="1"/>
</dbReference>
<reference evidence="3 4" key="1">
    <citation type="journal article" date="2019" name="Emerg. Microbes Infect.">
        <title>Comprehensive subspecies identification of 175 nontuberculous mycobacteria species based on 7547 genomic profiles.</title>
        <authorList>
            <person name="Matsumoto Y."/>
            <person name="Kinjo T."/>
            <person name="Motooka D."/>
            <person name="Nabeya D."/>
            <person name="Jung N."/>
            <person name="Uechi K."/>
            <person name="Horii T."/>
            <person name="Iida T."/>
            <person name="Fujita J."/>
            <person name="Nakamura S."/>
        </authorList>
    </citation>
    <scope>NUCLEOTIDE SEQUENCE [LARGE SCALE GENOMIC DNA]</scope>
    <source>
        <strain evidence="3 4">JCM 12143</strain>
    </source>
</reference>
<feature type="domain" description="PEP-utilising enzyme mobile" evidence="1">
    <location>
        <begin position="709"/>
        <end position="777"/>
    </location>
</feature>
<dbReference type="InterPro" id="IPR008279">
    <property type="entry name" value="PEP-util_enz_mobile_dom"/>
</dbReference>
<dbReference type="GO" id="GO:0016301">
    <property type="term" value="F:kinase activity"/>
    <property type="evidence" value="ECO:0007669"/>
    <property type="project" value="InterPro"/>
</dbReference>
<proteinExistence type="predicted"/>
<dbReference type="PANTHER" id="PTHR43615">
    <property type="entry name" value="PHOSPHOENOLPYRUVATE SYNTHASE-RELATED"/>
    <property type="match status" value="1"/>
</dbReference>
<name>A0AAD1MIC5_9MYCO</name>
<dbReference type="InterPro" id="IPR051549">
    <property type="entry name" value="PEP_Utilizing_Enz"/>
</dbReference>
<evidence type="ECO:0000313" key="4">
    <source>
        <dbReference type="Proteomes" id="UP000467636"/>
    </source>
</evidence>
<dbReference type="SUPFAM" id="SSF56059">
    <property type="entry name" value="Glutathione synthetase ATP-binding domain-like"/>
    <property type="match status" value="1"/>
</dbReference>
<evidence type="ECO:0000313" key="3">
    <source>
        <dbReference type="EMBL" id="BBX22904.1"/>
    </source>
</evidence>
<organism evidence="3 4">
    <name type="scientific">Mycolicibacter terrae</name>
    <dbReference type="NCBI Taxonomy" id="1788"/>
    <lineage>
        <taxon>Bacteria</taxon>
        <taxon>Bacillati</taxon>
        <taxon>Actinomycetota</taxon>
        <taxon>Actinomycetes</taxon>
        <taxon>Mycobacteriales</taxon>
        <taxon>Mycobacteriaceae</taxon>
        <taxon>Mycolicibacter</taxon>
    </lineage>
</organism>
<dbReference type="InterPro" id="IPR036637">
    <property type="entry name" value="Phosphohistidine_dom_sf"/>
</dbReference>
<dbReference type="Gene3D" id="3.30.470.20">
    <property type="entry name" value="ATP-grasp fold, B domain"/>
    <property type="match status" value="1"/>
</dbReference>
<dbReference type="Proteomes" id="UP000467636">
    <property type="component" value="Chromosome"/>
</dbReference>
<dbReference type="SUPFAM" id="SSF52009">
    <property type="entry name" value="Phosphohistidine domain"/>
    <property type="match status" value="1"/>
</dbReference>
<protein>
    <recommendedName>
        <fullName evidence="5">Pyruvate, water dikinase</fullName>
    </recommendedName>
</protein>
<dbReference type="Pfam" id="PF01326">
    <property type="entry name" value="PPDK_N"/>
    <property type="match status" value="1"/>
</dbReference>
<dbReference type="Gene3D" id="3.30.1490.20">
    <property type="entry name" value="ATP-grasp fold, A domain"/>
    <property type="match status" value="2"/>
</dbReference>
<dbReference type="InterPro" id="IPR013815">
    <property type="entry name" value="ATP_grasp_subdomain_1"/>
</dbReference>
<dbReference type="Pfam" id="PF00391">
    <property type="entry name" value="PEP-utilizers"/>
    <property type="match status" value="1"/>
</dbReference>
<evidence type="ECO:0008006" key="5">
    <source>
        <dbReference type="Google" id="ProtNLM"/>
    </source>
</evidence>
<feature type="domain" description="Pyruvate phosphate dikinase AMP/ATP-binding" evidence="2">
    <location>
        <begin position="70"/>
        <end position="283"/>
    </location>
</feature>